<dbReference type="SUPFAM" id="SSF55785">
    <property type="entry name" value="PYP-like sensor domain (PAS domain)"/>
    <property type="match status" value="2"/>
</dbReference>
<dbReference type="PANTHER" id="PTHR45339">
    <property type="entry name" value="HYBRID SIGNAL TRANSDUCTION HISTIDINE KINASE J"/>
    <property type="match status" value="1"/>
</dbReference>
<dbReference type="CDD" id="cd16922">
    <property type="entry name" value="HATPase_EvgS-ArcB-TorS-like"/>
    <property type="match status" value="1"/>
</dbReference>
<dbReference type="Gene3D" id="3.40.50.2300">
    <property type="match status" value="1"/>
</dbReference>
<dbReference type="SUPFAM" id="SSF55874">
    <property type="entry name" value="ATPase domain of HSP90 chaperone/DNA topoisomerase II/histidine kinase"/>
    <property type="match status" value="1"/>
</dbReference>
<dbReference type="SMART" id="SM00091">
    <property type="entry name" value="PAS"/>
    <property type="match status" value="2"/>
</dbReference>
<feature type="modified residue" description="4-aspartylphosphate" evidence="5">
    <location>
        <position position="599"/>
    </location>
</feature>
<evidence type="ECO:0000256" key="1">
    <source>
        <dbReference type="ARBA" id="ARBA00000085"/>
    </source>
</evidence>
<dbReference type="GO" id="GO:0005886">
    <property type="term" value="C:plasma membrane"/>
    <property type="evidence" value="ECO:0007669"/>
    <property type="project" value="UniProtKB-SubCell"/>
</dbReference>
<dbReference type="OrthoDB" id="7991996at2"/>
<dbReference type="PRINTS" id="PR00344">
    <property type="entry name" value="BCTRLSENSOR"/>
</dbReference>
<keyword evidence="3 5" id="KW-0597">Phosphoprotein</keyword>
<dbReference type="AlphaFoldDB" id="A0A327MEX7"/>
<dbReference type="GO" id="GO:0000155">
    <property type="term" value="F:phosphorelay sensor kinase activity"/>
    <property type="evidence" value="ECO:0007669"/>
    <property type="project" value="InterPro"/>
</dbReference>
<dbReference type="SMART" id="SM00388">
    <property type="entry name" value="HisKA"/>
    <property type="match status" value="1"/>
</dbReference>
<dbReference type="InterPro" id="IPR036641">
    <property type="entry name" value="HPT_dom_sf"/>
</dbReference>
<dbReference type="Pfam" id="PF02518">
    <property type="entry name" value="HATPase_c"/>
    <property type="match status" value="1"/>
</dbReference>
<dbReference type="EC" id="2.7.13.3" evidence="2"/>
<comment type="catalytic activity">
    <reaction evidence="1">
        <text>ATP + protein L-histidine = ADP + protein N-phospho-L-histidine.</text>
        <dbReference type="EC" id="2.7.13.3"/>
    </reaction>
</comment>
<dbReference type="CDD" id="cd00082">
    <property type="entry name" value="HisKA"/>
    <property type="match status" value="1"/>
</dbReference>
<dbReference type="InterPro" id="IPR035965">
    <property type="entry name" value="PAS-like_dom_sf"/>
</dbReference>
<dbReference type="CDD" id="cd17546">
    <property type="entry name" value="REC_hyHK_CKI1_RcsC-like"/>
    <property type="match status" value="1"/>
</dbReference>
<gene>
    <name evidence="8" type="ORF">DOO78_01450</name>
</gene>
<dbReference type="InterPro" id="IPR003594">
    <property type="entry name" value="HATPase_dom"/>
</dbReference>
<evidence type="ECO:0000256" key="3">
    <source>
        <dbReference type="ARBA" id="ARBA00022553"/>
    </source>
</evidence>
<keyword evidence="9" id="KW-1185">Reference proteome</keyword>
<dbReference type="Pfam" id="PF00512">
    <property type="entry name" value="HisKA"/>
    <property type="match status" value="1"/>
</dbReference>
<protein>
    <recommendedName>
        <fullName evidence="2">histidine kinase</fullName>
        <ecNumber evidence="2">2.7.13.3</ecNumber>
    </recommendedName>
</protein>
<evidence type="ECO:0000256" key="4">
    <source>
        <dbReference type="ARBA" id="ARBA00023012"/>
    </source>
</evidence>
<dbReference type="SMART" id="SM00448">
    <property type="entry name" value="REC"/>
    <property type="match status" value="1"/>
</dbReference>
<feature type="domain" description="Histidine kinase" evidence="6">
    <location>
        <begin position="301"/>
        <end position="523"/>
    </location>
</feature>
<dbReference type="InterPro" id="IPR004358">
    <property type="entry name" value="Sig_transdc_His_kin-like_C"/>
</dbReference>
<dbReference type="Gene3D" id="1.20.120.160">
    <property type="entry name" value="HPT domain"/>
    <property type="match status" value="1"/>
</dbReference>
<dbReference type="InterPro" id="IPR005467">
    <property type="entry name" value="His_kinase_dom"/>
</dbReference>
<organism evidence="8 9">
    <name type="scientific">Roseicella frigidaeris</name>
    <dbReference type="NCBI Taxonomy" id="2230885"/>
    <lineage>
        <taxon>Bacteria</taxon>
        <taxon>Pseudomonadati</taxon>
        <taxon>Pseudomonadota</taxon>
        <taxon>Alphaproteobacteria</taxon>
        <taxon>Acetobacterales</taxon>
        <taxon>Roseomonadaceae</taxon>
        <taxon>Roseicella</taxon>
    </lineage>
</organism>
<proteinExistence type="predicted"/>
<dbReference type="Pfam" id="PF01627">
    <property type="entry name" value="Hpt"/>
    <property type="match status" value="1"/>
</dbReference>
<dbReference type="SUPFAM" id="SSF47384">
    <property type="entry name" value="Homodimeric domain of signal transducing histidine kinase"/>
    <property type="match status" value="1"/>
</dbReference>
<comment type="caution">
    <text evidence="8">The sequence shown here is derived from an EMBL/GenBank/DDBJ whole genome shotgun (WGS) entry which is preliminary data.</text>
</comment>
<dbReference type="FunFam" id="3.30.565.10:FF:000078">
    <property type="entry name" value="Two-component sensor histidine kinase"/>
    <property type="match status" value="1"/>
</dbReference>
<keyword evidence="4" id="KW-0902">Two-component regulatory system</keyword>
<dbReference type="PANTHER" id="PTHR45339:SF3">
    <property type="entry name" value="HISTIDINE KINASE"/>
    <property type="match status" value="1"/>
</dbReference>
<dbReference type="InterPro" id="IPR003661">
    <property type="entry name" value="HisK_dim/P_dom"/>
</dbReference>
<dbReference type="Gene3D" id="1.10.287.130">
    <property type="match status" value="1"/>
</dbReference>
<dbReference type="SUPFAM" id="SSF47226">
    <property type="entry name" value="Histidine-containing phosphotransfer domain, HPT domain"/>
    <property type="match status" value="1"/>
</dbReference>
<evidence type="ECO:0000313" key="8">
    <source>
        <dbReference type="EMBL" id="RAI60822.1"/>
    </source>
</evidence>
<reference evidence="9" key="1">
    <citation type="submission" date="2018-06" db="EMBL/GenBank/DDBJ databases">
        <authorList>
            <person name="Khan S.A."/>
        </authorList>
    </citation>
    <scope>NUCLEOTIDE SEQUENCE [LARGE SCALE GENOMIC DNA]</scope>
    <source>
        <strain evidence="9">DB-1506</strain>
    </source>
</reference>
<evidence type="ECO:0000313" key="9">
    <source>
        <dbReference type="Proteomes" id="UP000249065"/>
    </source>
</evidence>
<dbReference type="EMBL" id="QLIX01000001">
    <property type="protein sequence ID" value="RAI60822.1"/>
    <property type="molecule type" value="Genomic_DNA"/>
</dbReference>
<dbReference type="Gene3D" id="3.30.565.10">
    <property type="entry name" value="Histidine kinase-like ATPase, C-terminal domain"/>
    <property type="match status" value="1"/>
</dbReference>
<dbReference type="Gene3D" id="3.30.450.20">
    <property type="entry name" value="PAS domain"/>
    <property type="match status" value="1"/>
</dbReference>
<dbReference type="PROSITE" id="PS50110">
    <property type="entry name" value="RESPONSE_REGULATORY"/>
    <property type="match status" value="1"/>
</dbReference>
<dbReference type="InterPro" id="IPR001789">
    <property type="entry name" value="Sig_transdc_resp-reg_receiver"/>
</dbReference>
<dbReference type="SUPFAM" id="SSF52172">
    <property type="entry name" value="CheY-like"/>
    <property type="match status" value="1"/>
</dbReference>
<accession>A0A327MEX7</accession>
<dbReference type="Pfam" id="PF00072">
    <property type="entry name" value="Response_reg"/>
    <property type="match status" value="1"/>
</dbReference>
<sequence length="795" mass="84635">MDTVLAGGAQPSPPPVWGAPAPADLGTCRVLADVLDSLDIGLCLFDAQDRTLLWNRTFLRLFPEHAGHVAVGEPYAANLRRFYAVRLRPEERHTMDQCVAEGIARHRVQTQPFIFEHRGQWVRVASQPLPGLGRIRIWTPIAPPVDARAAMPDPADHVLREVMPFTAENGDGVTVLGADGRIMAANGRFVRLFGLSGTAEAVGRTHAELYAEAWRRLPEEERVAAAALQTLAEGERFAGAPFELPLPGGAWVRVLQQRLLDGTVVSTFADISAMKTLQRQLNDAREAAELANRAKDGFLATVSHELRTPMNGILGMLDVLDDGRLGPDQAERLQLARHSAEALLGLLDDILTFSRLEAGHVAAEWLPVSLPRIVETVAGLMRSRAVQKGLTLAWRIDPRIPAAVLCDAANLRQILLNLIGNAIKFTDQGAVEVTVRCDEMLSPSRLRLEFLVEDTGIGIPAAALDAIFEPFVQADSGIARRFGGTGLGLAICRRLVHAMGGEITVSSTEGQGSCFRFSLVCEAVAEAGLAVPLGAAPGAPGSQGQALPRLHVLVVDDHPINREIAKLHLEHLGMSVVTAPGGREAVAACADRFDVILMDLEMPCMDGFATVAAIRAGVGASAVAPVIAVTAHAGEEHRTRCREAGMQAFLAKPIRAEQLKEAIAAVLGGRPPTASAHRSPPAPAAAEILDQERVASLRTHIPPPTWAQLLAEFEANAREAMAALASAAEQGGDHRLTAHGLKGTAWNFGARRLGNLAASLEGASGAQLRSCLAELGTTLEATLIALRAGRDAAAK</sequence>
<dbReference type="InterPro" id="IPR036097">
    <property type="entry name" value="HisK_dim/P_sf"/>
</dbReference>
<dbReference type="Proteomes" id="UP000249065">
    <property type="component" value="Unassembled WGS sequence"/>
</dbReference>
<evidence type="ECO:0000259" key="6">
    <source>
        <dbReference type="PROSITE" id="PS50109"/>
    </source>
</evidence>
<dbReference type="CDD" id="cd00130">
    <property type="entry name" value="PAS"/>
    <property type="match status" value="1"/>
</dbReference>
<evidence type="ECO:0000256" key="2">
    <source>
        <dbReference type="ARBA" id="ARBA00012438"/>
    </source>
</evidence>
<name>A0A327MEX7_9PROT</name>
<evidence type="ECO:0000256" key="5">
    <source>
        <dbReference type="PROSITE-ProRule" id="PRU00169"/>
    </source>
</evidence>
<dbReference type="InterPro" id="IPR036890">
    <property type="entry name" value="HATPase_C_sf"/>
</dbReference>
<dbReference type="RefSeq" id="WP_111467934.1">
    <property type="nucleotide sequence ID" value="NZ_QLIX01000001.1"/>
</dbReference>
<dbReference type="InterPro" id="IPR011006">
    <property type="entry name" value="CheY-like_superfamily"/>
</dbReference>
<dbReference type="SMART" id="SM00387">
    <property type="entry name" value="HATPase_c"/>
    <property type="match status" value="1"/>
</dbReference>
<dbReference type="Pfam" id="PF12860">
    <property type="entry name" value="PAS_7"/>
    <property type="match status" value="2"/>
</dbReference>
<evidence type="ECO:0000259" key="7">
    <source>
        <dbReference type="PROSITE" id="PS50110"/>
    </source>
</evidence>
<feature type="domain" description="Response regulatory" evidence="7">
    <location>
        <begin position="551"/>
        <end position="667"/>
    </location>
</feature>
<dbReference type="InterPro" id="IPR008207">
    <property type="entry name" value="Sig_transdc_His_kin_Hpt_dom"/>
</dbReference>
<dbReference type="GO" id="GO:0005524">
    <property type="term" value="F:ATP binding"/>
    <property type="evidence" value="ECO:0007669"/>
    <property type="project" value="UniProtKB-KW"/>
</dbReference>
<dbReference type="PROSITE" id="PS50109">
    <property type="entry name" value="HIS_KIN"/>
    <property type="match status" value="1"/>
</dbReference>
<dbReference type="InterPro" id="IPR000014">
    <property type="entry name" value="PAS"/>
</dbReference>